<dbReference type="InterPro" id="IPR013183">
    <property type="entry name" value="Hsk3-like"/>
</dbReference>
<organism evidence="1 2">
    <name type="scientific">Tilletia indica</name>
    <dbReference type="NCBI Taxonomy" id="43049"/>
    <lineage>
        <taxon>Eukaryota</taxon>
        <taxon>Fungi</taxon>
        <taxon>Dikarya</taxon>
        <taxon>Basidiomycota</taxon>
        <taxon>Ustilaginomycotina</taxon>
        <taxon>Exobasidiomycetes</taxon>
        <taxon>Tilletiales</taxon>
        <taxon>Tilletiaceae</taxon>
        <taxon>Tilletia</taxon>
    </lineage>
</organism>
<comment type="caution">
    <text evidence="1">The sequence shown here is derived from an EMBL/GenBank/DDBJ whole genome shotgun (WGS) entry which is preliminary data.</text>
</comment>
<dbReference type="AlphaFoldDB" id="A0A177TEA5"/>
<dbReference type="InterPro" id="IPR042332">
    <property type="entry name" value="Hsk3"/>
</dbReference>
<dbReference type="PANTHER" id="PTHR28289:SF1">
    <property type="entry name" value="DASH COMPLEX SUBUNIT HSK3"/>
    <property type="match status" value="1"/>
</dbReference>
<dbReference type="GO" id="GO:0051010">
    <property type="term" value="F:microtubule plus-end binding"/>
    <property type="evidence" value="ECO:0007669"/>
    <property type="project" value="TreeGrafter"/>
</dbReference>
<evidence type="ECO:0000313" key="1">
    <source>
        <dbReference type="EMBL" id="KAE8244588.1"/>
    </source>
</evidence>
<dbReference type="EMBL" id="LWDF02000618">
    <property type="protein sequence ID" value="KAE8244588.1"/>
    <property type="molecule type" value="Genomic_DNA"/>
</dbReference>
<reference evidence="1" key="1">
    <citation type="submission" date="2016-04" db="EMBL/GenBank/DDBJ databases">
        <authorList>
            <person name="Nguyen H.D."/>
            <person name="Samba Siva P."/>
            <person name="Cullis J."/>
            <person name="Levesque C.A."/>
            <person name="Hambleton S."/>
        </authorList>
    </citation>
    <scope>NUCLEOTIDE SEQUENCE</scope>
    <source>
        <strain evidence="1">DAOMC 236416</strain>
    </source>
</reference>
<dbReference type="GO" id="GO:0008608">
    <property type="term" value="P:attachment of spindle microtubules to kinetochore"/>
    <property type="evidence" value="ECO:0007669"/>
    <property type="project" value="InterPro"/>
</dbReference>
<dbReference type="Pfam" id="PF08227">
    <property type="entry name" value="DASH_Hsk3"/>
    <property type="match status" value="1"/>
</dbReference>
<reference evidence="1" key="2">
    <citation type="journal article" date="2019" name="IMA Fungus">
        <title>Genome sequencing and comparison of five Tilletia species to identify candidate genes for the detection of regulated species infecting wheat.</title>
        <authorList>
            <person name="Nguyen H.D.T."/>
            <person name="Sultana T."/>
            <person name="Kesanakurti P."/>
            <person name="Hambleton S."/>
        </authorList>
    </citation>
    <scope>NUCLEOTIDE SEQUENCE</scope>
    <source>
        <strain evidence="1">DAOMC 236416</strain>
    </source>
</reference>
<dbReference type="GO" id="GO:0042729">
    <property type="term" value="C:DASH complex"/>
    <property type="evidence" value="ECO:0007669"/>
    <property type="project" value="TreeGrafter"/>
</dbReference>
<gene>
    <name evidence="1" type="ORF">A4X13_0g6464</name>
</gene>
<dbReference type="Proteomes" id="UP000077521">
    <property type="component" value="Unassembled WGS sequence"/>
</dbReference>
<proteinExistence type="predicted"/>
<sequence>MSSAPGQHVSAAKERHYAHLAARLAAVSQTLSSIHSQVEIAAQDAQFLRTLGTNQAALFMAAQHQVEGEPVLEEGEEQF</sequence>
<evidence type="ECO:0000313" key="2">
    <source>
        <dbReference type="Proteomes" id="UP000077521"/>
    </source>
</evidence>
<keyword evidence="2" id="KW-1185">Reference proteome</keyword>
<dbReference type="PANTHER" id="PTHR28289">
    <property type="entry name" value="DASH COMPLEX SUBUNIT HSK3"/>
    <property type="match status" value="1"/>
</dbReference>
<accession>A0A177TEA5</accession>
<protein>
    <submittedName>
        <fullName evidence="1">Uncharacterized protein</fullName>
    </submittedName>
</protein>
<name>A0A177TEA5_9BASI</name>